<gene>
    <name evidence="2" type="ORF">XELAEV_18002544mg</name>
</gene>
<dbReference type="AlphaFoldDB" id="A0A974BNI8"/>
<dbReference type="Proteomes" id="UP000694892">
    <property type="component" value="Unassembled WGS sequence"/>
</dbReference>
<evidence type="ECO:0000313" key="2">
    <source>
        <dbReference type="EMBL" id="OCT55395.1"/>
    </source>
</evidence>
<reference evidence="2" key="1">
    <citation type="submission" date="2016-05" db="EMBL/GenBank/DDBJ databases">
        <title>WGS assembly of Xenopus laevis.</title>
        <authorList>
            <person name="Session A."/>
            <person name="Uno Y."/>
            <person name="Kwon T."/>
            <person name="Chapman J."/>
            <person name="Toyoda A."/>
            <person name="Takahashi S."/>
            <person name="Fukui A."/>
            <person name="Hikosaka A."/>
            <person name="Putnam N."/>
            <person name="Stites J."/>
            <person name="Van Heeringen S."/>
            <person name="Quigley I."/>
            <person name="Heinz S."/>
            <person name="Hellsten U."/>
            <person name="Lyons J."/>
            <person name="Suzuki A."/>
            <person name="Kondo M."/>
            <person name="Ogino H."/>
            <person name="Ochi H."/>
            <person name="Bogdanovic O."/>
            <person name="Lister R."/>
            <person name="Georgiou G."/>
            <person name="Paranjpe S."/>
            <person name="Van Kruijsbergen I."/>
            <person name="Mozaffari S."/>
            <person name="Shu S."/>
            <person name="Schmutz J."/>
            <person name="Jenkins J."/>
            <person name="Grimwood J."/>
            <person name="Carlson J."/>
            <person name="Mitros T."/>
            <person name="Simakov O."/>
            <person name="Heald R."/>
            <person name="Miller K."/>
            <person name="Haudenschild C."/>
            <person name="Kuroki Y."/>
            <person name="Tanaka T."/>
            <person name="Michiue T."/>
            <person name="Watanabe M."/>
            <person name="Kinoshita T."/>
            <person name="Ohta Y."/>
            <person name="Mawaribuchi S."/>
            <person name="Suzuki Y."/>
            <person name="Haramoto Y."/>
            <person name="Yamamoto T."/>
            <person name="Takagi C."/>
            <person name="Kitzman J."/>
            <person name="Shendure J."/>
            <person name="Nakayama T."/>
            <person name="Izutsu Y."/>
            <person name="Robert J."/>
            <person name="Dichmann D."/>
            <person name="Flajnik M."/>
            <person name="Houston D."/>
            <person name="Marcotte E."/>
            <person name="Wallingford J."/>
            <person name="Ito Y."/>
            <person name="Asashima M."/>
            <person name="Ueno N."/>
            <person name="Matsuda Y."/>
            <person name="Jan Veenstra G."/>
            <person name="Fujiyama A."/>
            <person name="Harland R."/>
            <person name="Taira M."/>
            <person name="Rokhsar D.S."/>
        </authorList>
    </citation>
    <scope>NUCLEOTIDE SEQUENCE</scope>
    <source>
        <strain evidence="2">J</strain>
        <tissue evidence="2">Blood</tissue>
    </source>
</reference>
<evidence type="ECO:0000256" key="1">
    <source>
        <dbReference type="SAM" id="MobiDB-lite"/>
    </source>
</evidence>
<proteinExistence type="predicted"/>
<organism evidence="2">
    <name type="scientific">Xenopus laevis</name>
    <name type="common">African clawed frog</name>
    <dbReference type="NCBI Taxonomy" id="8355"/>
    <lineage>
        <taxon>Eukaryota</taxon>
        <taxon>Metazoa</taxon>
        <taxon>Chordata</taxon>
        <taxon>Craniata</taxon>
        <taxon>Vertebrata</taxon>
        <taxon>Euteleostomi</taxon>
        <taxon>Amphibia</taxon>
        <taxon>Batrachia</taxon>
        <taxon>Anura</taxon>
        <taxon>Pipoidea</taxon>
        <taxon>Pipidae</taxon>
        <taxon>Xenopodinae</taxon>
        <taxon>Xenopus</taxon>
        <taxon>Xenopus</taxon>
    </lineage>
</organism>
<name>A0A974BNI8_XENLA</name>
<accession>A0A974BNI8</accession>
<feature type="compositionally biased region" description="Basic residues" evidence="1">
    <location>
        <begin position="15"/>
        <end position="45"/>
    </location>
</feature>
<protein>
    <submittedName>
        <fullName evidence="2">Uncharacterized protein</fullName>
    </submittedName>
</protein>
<sequence length="78" mass="9205">MSRYNRTCHSSQKQHSSRQRSMQRNKKQKRKKVEKQKKVRTRNKKYLTVVVNKSKLHSSMDSKLGHGIEATKAYSARS</sequence>
<dbReference type="EMBL" id="KV494178">
    <property type="protein sequence ID" value="OCT55395.1"/>
    <property type="molecule type" value="Genomic_DNA"/>
</dbReference>
<feature type="region of interest" description="Disordered" evidence="1">
    <location>
        <begin position="1"/>
        <end position="78"/>
    </location>
</feature>